<dbReference type="Proteomes" id="UP000326545">
    <property type="component" value="Segment"/>
</dbReference>
<reference evidence="1 2" key="1">
    <citation type="submission" date="2019-07" db="EMBL/GenBank/DDBJ databases">
        <title>Complete genome sequence of bacteriophages infecting Erwinia pyrifoliae.</title>
        <authorList>
            <person name="Kim S.G."/>
            <person name="Park S.C."/>
        </authorList>
    </citation>
    <scope>NUCLEOTIDE SEQUENCE [LARGE SCALE GENOMIC DNA]</scope>
</reference>
<gene>
    <name evidence="1" type="ORF">pEpSNUABM01_218</name>
</gene>
<keyword evidence="2" id="KW-1185">Reference proteome</keyword>
<dbReference type="EMBL" id="MN184887">
    <property type="protein sequence ID" value="QEQ95044.1"/>
    <property type="molecule type" value="Genomic_DNA"/>
</dbReference>
<proteinExistence type="predicted"/>
<protein>
    <submittedName>
        <fullName evidence="1">Uncharacterized protein</fullName>
    </submittedName>
</protein>
<sequence length="80" mass="9041">MQTRKILKAGFKVVSVSFERVQGVHIARHACGCIEITPAEYEVMKVQILEVGFYEVQPVYWDDRSLVALLNDALGPDFTL</sequence>
<accession>A0A5J6DAZ6</accession>
<organism evidence="1 2">
    <name type="scientific">Erwinia phage pEp_SNUABM_01</name>
    <dbReference type="NCBI Taxonomy" id="2601643"/>
    <lineage>
        <taxon>Viruses</taxon>
        <taxon>Duplodnaviria</taxon>
        <taxon>Heunggongvirae</taxon>
        <taxon>Uroviricota</taxon>
        <taxon>Caudoviricetes</taxon>
        <taxon>Vequintavirinae</taxon>
        <taxon>Henunavirus</taxon>
        <taxon>Henunavirus SNUABM01</taxon>
    </lineage>
</organism>
<evidence type="ECO:0000313" key="1">
    <source>
        <dbReference type="EMBL" id="QEQ95044.1"/>
    </source>
</evidence>
<evidence type="ECO:0000313" key="2">
    <source>
        <dbReference type="Proteomes" id="UP000326545"/>
    </source>
</evidence>
<name>A0A5J6DAZ6_9CAUD</name>